<dbReference type="CDD" id="cd04077">
    <property type="entry name" value="Peptidases_S8_PCSK9_ProteinaseK_like"/>
    <property type="match status" value="1"/>
</dbReference>
<protein>
    <submittedName>
        <fullName evidence="9">Uncharacterized protein</fullName>
    </submittedName>
</protein>
<dbReference type="GO" id="GO:0005615">
    <property type="term" value="C:extracellular space"/>
    <property type="evidence" value="ECO:0007669"/>
    <property type="project" value="TreeGrafter"/>
</dbReference>
<dbReference type="InterPro" id="IPR034193">
    <property type="entry name" value="PCSK9_ProteinaseK-like"/>
</dbReference>
<dbReference type="AlphaFoldDB" id="A0A8H3H0P2"/>
<dbReference type="GO" id="GO:0004252">
    <property type="term" value="F:serine-type endopeptidase activity"/>
    <property type="evidence" value="ECO:0007669"/>
    <property type="project" value="UniProtKB-UniRule"/>
</dbReference>
<evidence type="ECO:0000256" key="5">
    <source>
        <dbReference type="PROSITE-ProRule" id="PRU01240"/>
    </source>
</evidence>
<dbReference type="PRINTS" id="PR00723">
    <property type="entry name" value="SUBTILISIN"/>
</dbReference>
<evidence type="ECO:0000256" key="3">
    <source>
        <dbReference type="ARBA" id="ARBA00022801"/>
    </source>
</evidence>
<dbReference type="SUPFAM" id="SSF52743">
    <property type="entry name" value="Subtilisin-like"/>
    <property type="match status" value="1"/>
</dbReference>
<dbReference type="PROSITE" id="PS51892">
    <property type="entry name" value="SUBTILASE"/>
    <property type="match status" value="1"/>
</dbReference>
<evidence type="ECO:0000256" key="4">
    <source>
        <dbReference type="ARBA" id="ARBA00022825"/>
    </source>
</evidence>
<keyword evidence="2 5" id="KW-0645">Protease</keyword>
<sequence>MRTTFITSALAFVVPALSAPTVIPITKRAGPVKPDSYIIQLKNGASDETWSQITQALLPSGSSITYDYRPLMPAFAAGNLKDTALTLLQRMPQVESIEQDPIVFLMEHEHAGGAPPDVVPSDALEYHNELFGRADSSGAYGSDVDIYAIDTGIYTEHLCFEGRASWGANFVGGPDTDENGHGTHTAGTAAGKKYGIATKANIVAVKVLGADGSGSNSGVIAGVNWAYQNFMKTNKSSIATMSLGSFTLPFIPTALNEAIEAAIAGGMHFTVAAGNSYLPASTSSPANIKGANTIGAVDSSNKKAAFSNWGYYIDVWAPGVDITSAWIGKPDAENTISGTSMATPYVAGILANAISKHGNKSPEEMSNDLKKHARPVVTGVLIGTKGLATQW</sequence>
<dbReference type="Gene3D" id="3.40.50.200">
    <property type="entry name" value="Peptidase S8/S53 domain"/>
    <property type="match status" value="1"/>
</dbReference>
<dbReference type="InterPro" id="IPR036852">
    <property type="entry name" value="Peptidase_S8/S53_dom_sf"/>
</dbReference>
<organism evidence="9 10">
    <name type="scientific">Rhizoctonia solani</name>
    <dbReference type="NCBI Taxonomy" id="456999"/>
    <lineage>
        <taxon>Eukaryota</taxon>
        <taxon>Fungi</taxon>
        <taxon>Dikarya</taxon>
        <taxon>Basidiomycota</taxon>
        <taxon>Agaricomycotina</taxon>
        <taxon>Agaricomycetes</taxon>
        <taxon>Cantharellales</taxon>
        <taxon>Ceratobasidiaceae</taxon>
        <taxon>Rhizoctonia</taxon>
    </lineage>
</organism>
<feature type="domain" description="Inhibitor I9" evidence="8">
    <location>
        <begin position="36"/>
        <end position="105"/>
    </location>
</feature>
<dbReference type="EMBL" id="CAJMXA010002615">
    <property type="protein sequence ID" value="CAE6484531.1"/>
    <property type="molecule type" value="Genomic_DNA"/>
</dbReference>
<dbReference type="InterPro" id="IPR023828">
    <property type="entry name" value="Peptidase_S8_Ser-AS"/>
</dbReference>
<dbReference type="InterPro" id="IPR050131">
    <property type="entry name" value="Peptidase_S8_subtilisin-like"/>
</dbReference>
<evidence type="ECO:0000256" key="2">
    <source>
        <dbReference type="ARBA" id="ARBA00022670"/>
    </source>
</evidence>
<comment type="caution">
    <text evidence="9">The sequence shown here is derived from an EMBL/GenBank/DDBJ whole genome shotgun (WGS) entry which is preliminary data.</text>
</comment>
<proteinExistence type="inferred from homology"/>
<evidence type="ECO:0000313" key="10">
    <source>
        <dbReference type="Proteomes" id="UP000663853"/>
    </source>
</evidence>
<dbReference type="InterPro" id="IPR000209">
    <property type="entry name" value="Peptidase_S8/S53_dom"/>
</dbReference>
<dbReference type="Gene3D" id="3.30.70.80">
    <property type="entry name" value="Peptidase S8 propeptide/proteinase inhibitor I9"/>
    <property type="match status" value="1"/>
</dbReference>
<evidence type="ECO:0000256" key="1">
    <source>
        <dbReference type="ARBA" id="ARBA00011073"/>
    </source>
</evidence>
<dbReference type="Pfam" id="PF00082">
    <property type="entry name" value="Peptidase_S8"/>
    <property type="match status" value="1"/>
</dbReference>
<name>A0A8H3H0P2_9AGAM</name>
<dbReference type="SUPFAM" id="SSF54897">
    <property type="entry name" value="Protease propeptides/inhibitors"/>
    <property type="match status" value="1"/>
</dbReference>
<keyword evidence="4 5" id="KW-0720">Serine protease</keyword>
<evidence type="ECO:0000259" key="7">
    <source>
        <dbReference type="Pfam" id="PF00082"/>
    </source>
</evidence>
<evidence type="ECO:0000313" key="9">
    <source>
        <dbReference type="EMBL" id="CAE6484531.1"/>
    </source>
</evidence>
<dbReference type="PANTHER" id="PTHR43806">
    <property type="entry name" value="PEPTIDASE S8"/>
    <property type="match status" value="1"/>
</dbReference>
<dbReference type="GO" id="GO:0006508">
    <property type="term" value="P:proteolysis"/>
    <property type="evidence" value="ECO:0007669"/>
    <property type="project" value="UniProtKB-KW"/>
</dbReference>
<dbReference type="InterPro" id="IPR010259">
    <property type="entry name" value="S8pro/Inhibitor_I9"/>
</dbReference>
<feature type="active site" description="Charge relay system" evidence="5">
    <location>
        <position position="181"/>
    </location>
</feature>
<dbReference type="InterPro" id="IPR015500">
    <property type="entry name" value="Peptidase_S8_subtilisin-rel"/>
</dbReference>
<feature type="active site" description="Charge relay system" evidence="5">
    <location>
        <position position="150"/>
    </location>
</feature>
<dbReference type="InterPro" id="IPR037045">
    <property type="entry name" value="S8pro/Inhibitor_I9_sf"/>
</dbReference>
<feature type="chain" id="PRO_5034536697" evidence="6">
    <location>
        <begin position="19"/>
        <end position="391"/>
    </location>
</feature>
<comment type="similarity">
    <text evidence="1 5">Belongs to the peptidase S8 family.</text>
</comment>
<evidence type="ECO:0000259" key="8">
    <source>
        <dbReference type="Pfam" id="PF05922"/>
    </source>
</evidence>
<dbReference type="PANTHER" id="PTHR43806:SF11">
    <property type="entry name" value="CEREVISIN-RELATED"/>
    <property type="match status" value="1"/>
</dbReference>
<dbReference type="FunFam" id="3.40.50.200:FF:000007">
    <property type="entry name" value="Subtilisin-like serine protease"/>
    <property type="match status" value="1"/>
</dbReference>
<dbReference type="PROSITE" id="PS00138">
    <property type="entry name" value="SUBTILASE_SER"/>
    <property type="match status" value="1"/>
</dbReference>
<evidence type="ECO:0000256" key="6">
    <source>
        <dbReference type="SAM" id="SignalP"/>
    </source>
</evidence>
<dbReference type="Proteomes" id="UP000663853">
    <property type="component" value="Unassembled WGS sequence"/>
</dbReference>
<keyword evidence="3 5" id="KW-0378">Hydrolase</keyword>
<keyword evidence="6" id="KW-0732">Signal</keyword>
<reference evidence="9" key="1">
    <citation type="submission" date="2021-01" db="EMBL/GenBank/DDBJ databases">
        <authorList>
            <person name="Kaushik A."/>
        </authorList>
    </citation>
    <scope>NUCLEOTIDE SEQUENCE</scope>
    <source>
        <strain evidence="9">AG6-10EEA</strain>
    </source>
</reference>
<feature type="domain" description="Peptidase S8/S53" evidence="7">
    <location>
        <begin position="143"/>
        <end position="373"/>
    </location>
</feature>
<feature type="active site" description="Charge relay system" evidence="5">
    <location>
        <position position="340"/>
    </location>
</feature>
<gene>
    <name evidence="9" type="ORF">RDB_LOCUS93658</name>
</gene>
<dbReference type="Pfam" id="PF05922">
    <property type="entry name" value="Inhibitor_I9"/>
    <property type="match status" value="1"/>
</dbReference>
<feature type="signal peptide" evidence="6">
    <location>
        <begin position="1"/>
        <end position="18"/>
    </location>
</feature>
<accession>A0A8H3H0P2</accession>